<keyword evidence="2" id="KW-1185">Reference proteome</keyword>
<dbReference type="OrthoDB" id="3051642at2759"/>
<reference evidence="1" key="1">
    <citation type="submission" date="2020-11" db="EMBL/GenBank/DDBJ databases">
        <authorList>
            <consortium name="DOE Joint Genome Institute"/>
            <person name="Ahrendt S."/>
            <person name="Riley R."/>
            <person name="Andreopoulos W."/>
            <person name="Labutti K."/>
            <person name="Pangilinan J."/>
            <person name="Ruiz-Duenas F.J."/>
            <person name="Barrasa J.M."/>
            <person name="Sanchez-Garcia M."/>
            <person name="Camarero S."/>
            <person name="Miyauchi S."/>
            <person name="Serrano A."/>
            <person name="Linde D."/>
            <person name="Babiker R."/>
            <person name="Drula E."/>
            <person name="Ayuso-Fernandez I."/>
            <person name="Pacheco R."/>
            <person name="Padilla G."/>
            <person name="Ferreira P."/>
            <person name="Barriuso J."/>
            <person name="Kellner H."/>
            <person name="Castanera R."/>
            <person name="Alfaro M."/>
            <person name="Ramirez L."/>
            <person name="Pisabarro A.G."/>
            <person name="Kuo A."/>
            <person name="Tritt A."/>
            <person name="Lipzen A."/>
            <person name="He G."/>
            <person name="Yan M."/>
            <person name="Ng V."/>
            <person name="Cullen D."/>
            <person name="Martin F."/>
            <person name="Rosso M.-N."/>
            <person name="Henrissat B."/>
            <person name="Hibbett D."/>
            <person name="Martinez A.T."/>
            <person name="Grigoriev I.V."/>
        </authorList>
    </citation>
    <scope>NUCLEOTIDE SEQUENCE</scope>
    <source>
        <strain evidence="1">CIRM-BRFM 674</strain>
    </source>
</reference>
<accession>A0A9P5YHZ3</accession>
<evidence type="ECO:0000313" key="1">
    <source>
        <dbReference type="EMBL" id="KAF9470223.1"/>
    </source>
</evidence>
<sequence>MSIPPASHNEAMMRSDADAWREVEAKEFAMLKNMGVYVEEMLPEGRKAIGSRWVFEFKLIPGKAPMAKGRLV</sequence>
<proteinExistence type="predicted"/>
<name>A0A9P5YHZ3_9AGAR</name>
<comment type="caution">
    <text evidence="1">The sequence shown here is derived from an EMBL/GenBank/DDBJ whole genome shotgun (WGS) entry which is preliminary data.</text>
</comment>
<dbReference type="Proteomes" id="UP000807469">
    <property type="component" value="Unassembled WGS sequence"/>
</dbReference>
<evidence type="ECO:0000313" key="2">
    <source>
        <dbReference type="Proteomes" id="UP000807469"/>
    </source>
</evidence>
<protein>
    <submittedName>
        <fullName evidence="1">Uncharacterized protein</fullName>
    </submittedName>
</protein>
<feature type="non-terminal residue" evidence="1">
    <location>
        <position position="72"/>
    </location>
</feature>
<gene>
    <name evidence="1" type="ORF">BDN70DRAFT_821618</name>
</gene>
<dbReference type="EMBL" id="MU156149">
    <property type="protein sequence ID" value="KAF9470223.1"/>
    <property type="molecule type" value="Genomic_DNA"/>
</dbReference>
<organism evidence="1 2">
    <name type="scientific">Pholiota conissans</name>
    <dbReference type="NCBI Taxonomy" id="109636"/>
    <lineage>
        <taxon>Eukaryota</taxon>
        <taxon>Fungi</taxon>
        <taxon>Dikarya</taxon>
        <taxon>Basidiomycota</taxon>
        <taxon>Agaricomycotina</taxon>
        <taxon>Agaricomycetes</taxon>
        <taxon>Agaricomycetidae</taxon>
        <taxon>Agaricales</taxon>
        <taxon>Agaricineae</taxon>
        <taxon>Strophariaceae</taxon>
        <taxon>Pholiota</taxon>
    </lineage>
</organism>
<dbReference type="AlphaFoldDB" id="A0A9P5YHZ3"/>